<dbReference type="RefSeq" id="XP_033683183.1">
    <property type="nucleotide sequence ID" value="XM_033822154.1"/>
</dbReference>
<organism evidence="1 2">
    <name type="scientific">Trematosphaeria pertusa</name>
    <dbReference type="NCBI Taxonomy" id="390896"/>
    <lineage>
        <taxon>Eukaryota</taxon>
        <taxon>Fungi</taxon>
        <taxon>Dikarya</taxon>
        <taxon>Ascomycota</taxon>
        <taxon>Pezizomycotina</taxon>
        <taxon>Dothideomycetes</taxon>
        <taxon>Pleosporomycetidae</taxon>
        <taxon>Pleosporales</taxon>
        <taxon>Massarineae</taxon>
        <taxon>Trematosphaeriaceae</taxon>
        <taxon>Trematosphaeria</taxon>
    </lineage>
</organism>
<dbReference type="AlphaFoldDB" id="A0A6A6ID94"/>
<accession>A0A6A6ID94</accession>
<reference evidence="1" key="1">
    <citation type="journal article" date="2020" name="Stud. Mycol.">
        <title>101 Dothideomycetes genomes: a test case for predicting lifestyles and emergence of pathogens.</title>
        <authorList>
            <person name="Haridas S."/>
            <person name="Albert R."/>
            <person name="Binder M."/>
            <person name="Bloem J."/>
            <person name="Labutti K."/>
            <person name="Salamov A."/>
            <person name="Andreopoulos B."/>
            <person name="Baker S."/>
            <person name="Barry K."/>
            <person name="Bills G."/>
            <person name="Bluhm B."/>
            <person name="Cannon C."/>
            <person name="Castanera R."/>
            <person name="Culley D."/>
            <person name="Daum C."/>
            <person name="Ezra D."/>
            <person name="Gonzalez J."/>
            <person name="Henrissat B."/>
            <person name="Kuo A."/>
            <person name="Liang C."/>
            <person name="Lipzen A."/>
            <person name="Lutzoni F."/>
            <person name="Magnuson J."/>
            <person name="Mondo S."/>
            <person name="Nolan M."/>
            <person name="Ohm R."/>
            <person name="Pangilinan J."/>
            <person name="Park H.-J."/>
            <person name="Ramirez L."/>
            <person name="Alfaro M."/>
            <person name="Sun H."/>
            <person name="Tritt A."/>
            <person name="Yoshinaga Y."/>
            <person name="Zwiers L.-H."/>
            <person name="Turgeon B."/>
            <person name="Goodwin S."/>
            <person name="Spatafora J."/>
            <person name="Crous P."/>
            <person name="Grigoriev I."/>
        </authorList>
    </citation>
    <scope>NUCLEOTIDE SEQUENCE</scope>
    <source>
        <strain evidence="1">CBS 122368</strain>
    </source>
</reference>
<dbReference type="EMBL" id="ML987196">
    <property type="protein sequence ID" value="KAF2248179.1"/>
    <property type="molecule type" value="Genomic_DNA"/>
</dbReference>
<protein>
    <submittedName>
        <fullName evidence="1">Uncharacterized protein</fullName>
    </submittedName>
</protein>
<evidence type="ECO:0000313" key="1">
    <source>
        <dbReference type="EMBL" id="KAF2248179.1"/>
    </source>
</evidence>
<proteinExistence type="predicted"/>
<dbReference type="GeneID" id="54575484"/>
<evidence type="ECO:0000313" key="2">
    <source>
        <dbReference type="Proteomes" id="UP000800094"/>
    </source>
</evidence>
<sequence>MPRRITTISDMLSLPASVQHECLEWSMRRAEIWTSLHASRSHGKDRRPVPVLVTSREGWCARQASTTDCGRRKCAWSGSQNSLKYDWPTGSHGPWVARFFFSSVTSSLNTPASYPQSMDRLAEMASSGHAANAALSFPSFAESMLSGPQPPMRATSTTYYALRRLPGSAMHQYANYAPRPKPSVTRTGTWTHLRPSLDDDSNGLMLAAGPICL</sequence>
<keyword evidence="2" id="KW-1185">Reference proteome</keyword>
<name>A0A6A6ID94_9PLEO</name>
<gene>
    <name evidence="1" type="ORF">BU26DRAFT_328681</name>
</gene>
<dbReference type="Proteomes" id="UP000800094">
    <property type="component" value="Unassembled WGS sequence"/>
</dbReference>